<feature type="region of interest" description="Disordered" evidence="1">
    <location>
        <begin position="199"/>
        <end position="220"/>
    </location>
</feature>
<dbReference type="EMBL" id="BMMT01000023">
    <property type="protein sequence ID" value="GGJ04877.1"/>
    <property type="molecule type" value="Genomic_DNA"/>
</dbReference>
<evidence type="ECO:0000313" key="2">
    <source>
        <dbReference type="EMBL" id="GAA0515914.1"/>
    </source>
</evidence>
<accession>A0A917K8G6</accession>
<protein>
    <submittedName>
        <fullName evidence="3">Uncharacterized protein</fullName>
    </submittedName>
</protein>
<dbReference type="RefSeq" id="WP_188991376.1">
    <property type="nucleotide sequence ID" value="NZ_BAAAHC010000007.1"/>
</dbReference>
<proteinExistence type="predicted"/>
<keyword evidence="5" id="KW-1185">Reference proteome</keyword>
<evidence type="ECO:0000313" key="5">
    <source>
        <dbReference type="Proteomes" id="UP001500220"/>
    </source>
</evidence>
<gene>
    <name evidence="2" type="ORF">GCM10009545_17510</name>
    <name evidence="3" type="ORF">GCM10011581_47390</name>
</gene>
<evidence type="ECO:0000256" key="1">
    <source>
        <dbReference type="SAM" id="MobiDB-lite"/>
    </source>
</evidence>
<organism evidence="3 4">
    <name type="scientific">Saccharopolyspora thermophila</name>
    <dbReference type="NCBI Taxonomy" id="89367"/>
    <lineage>
        <taxon>Bacteria</taxon>
        <taxon>Bacillati</taxon>
        <taxon>Actinomycetota</taxon>
        <taxon>Actinomycetes</taxon>
        <taxon>Pseudonocardiales</taxon>
        <taxon>Pseudonocardiaceae</taxon>
        <taxon>Saccharopolyspora</taxon>
    </lineage>
</organism>
<dbReference type="Proteomes" id="UP000597989">
    <property type="component" value="Unassembled WGS sequence"/>
</dbReference>
<reference evidence="3" key="3">
    <citation type="submission" date="2020-09" db="EMBL/GenBank/DDBJ databases">
        <authorList>
            <person name="Sun Q."/>
            <person name="Zhou Y."/>
        </authorList>
    </citation>
    <scope>NUCLEOTIDE SEQUENCE</scope>
    <source>
        <strain evidence="3">CGMCC 4.7206</strain>
    </source>
</reference>
<evidence type="ECO:0000313" key="4">
    <source>
        <dbReference type="Proteomes" id="UP000597989"/>
    </source>
</evidence>
<reference evidence="3 4" key="1">
    <citation type="journal article" date="2014" name="Int. J. Syst. Evol. Microbiol.">
        <title>Complete genome sequence of Corynebacterium casei LMG S-19264T (=DSM 44701T), isolated from a smear-ripened cheese.</title>
        <authorList>
            <consortium name="US DOE Joint Genome Institute (JGI-PGF)"/>
            <person name="Walter F."/>
            <person name="Albersmeier A."/>
            <person name="Kalinowski J."/>
            <person name="Ruckert C."/>
        </authorList>
    </citation>
    <scope>NUCLEOTIDE SEQUENCE [LARGE SCALE GENOMIC DNA]</scope>
    <source>
        <strain evidence="3 4">CGMCC 4.7206</strain>
    </source>
</reference>
<evidence type="ECO:0000313" key="3">
    <source>
        <dbReference type="EMBL" id="GGJ04877.1"/>
    </source>
</evidence>
<sequence>MQTTTKAARAVSETGRRVFRVAELEKWGISQSASYRHVRADGPWTRLAPGIALVVPGEPTLDDRIQAALLRAGPGAMVTGFHAARLHGLETPSKDADIHILIPHGRKIQSYPGVRYERTTRLPQPVYIEGVPTAPVTRAVMDGARTWQTFTFTRRLLFEAIMEKKGCRADELTAEMEAGCRRGTGLPRAILRAFRSGLTSTGSQQEHAAPPDFTPQQSAA</sequence>
<name>A0A917K8G6_9PSEU</name>
<comment type="caution">
    <text evidence="3">The sequence shown here is derived from an EMBL/GenBank/DDBJ whole genome shotgun (WGS) entry which is preliminary data.</text>
</comment>
<dbReference type="Proteomes" id="UP001500220">
    <property type="component" value="Unassembled WGS sequence"/>
</dbReference>
<dbReference type="EMBL" id="BAAAHC010000007">
    <property type="protein sequence ID" value="GAA0515914.1"/>
    <property type="molecule type" value="Genomic_DNA"/>
</dbReference>
<dbReference type="AlphaFoldDB" id="A0A917K8G6"/>
<reference evidence="2 5" key="2">
    <citation type="journal article" date="2019" name="Int. J. Syst. Evol. Microbiol.">
        <title>The Global Catalogue of Microorganisms (GCM) 10K type strain sequencing project: providing services to taxonomists for standard genome sequencing and annotation.</title>
        <authorList>
            <consortium name="The Broad Institute Genomics Platform"/>
            <consortium name="The Broad Institute Genome Sequencing Center for Infectious Disease"/>
            <person name="Wu L."/>
            <person name="Ma J."/>
        </authorList>
    </citation>
    <scope>NUCLEOTIDE SEQUENCE [LARGE SCALE GENOMIC DNA]</scope>
    <source>
        <strain evidence="2 5">JCM 10664</strain>
    </source>
</reference>
<reference evidence="2" key="4">
    <citation type="submission" date="2023-12" db="EMBL/GenBank/DDBJ databases">
        <authorList>
            <person name="Sun Q."/>
            <person name="Inoue M."/>
        </authorList>
    </citation>
    <scope>NUCLEOTIDE SEQUENCE</scope>
    <source>
        <strain evidence="2">JCM 10664</strain>
    </source>
</reference>